<feature type="compositionally biased region" description="Polar residues" evidence="1">
    <location>
        <begin position="106"/>
        <end position="115"/>
    </location>
</feature>
<accession>A0A5B7HR28</accession>
<dbReference type="EMBL" id="VSRR010034237">
    <property type="protein sequence ID" value="MPC72155.1"/>
    <property type="molecule type" value="Genomic_DNA"/>
</dbReference>
<evidence type="ECO:0000313" key="3">
    <source>
        <dbReference type="Proteomes" id="UP000324222"/>
    </source>
</evidence>
<proteinExistence type="predicted"/>
<protein>
    <submittedName>
        <fullName evidence="2">Uncharacterized protein</fullName>
    </submittedName>
</protein>
<name>A0A5B7HR28_PORTR</name>
<organism evidence="2 3">
    <name type="scientific">Portunus trituberculatus</name>
    <name type="common">Swimming crab</name>
    <name type="synonym">Neptunus trituberculatus</name>
    <dbReference type="NCBI Taxonomy" id="210409"/>
    <lineage>
        <taxon>Eukaryota</taxon>
        <taxon>Metazoa</taxon>
        <taxon>Ecdysozoa</taxon>
        <taxon>Arthropoda</taxon>
        <taxon>Crustacea</taxon>
        <taxon>Multicrustacea</taxon>
        <taxon>Malacostraca</taxon>
        <taxon>Eumalacostraca</taxon>
        <taxon>Eucarida</taxon>
        <taxon>Decapoda</taxon>
        <taxon>Pleocyemata</taxon>
        <taxon>Brachyura</taxon>
        <taxon>Eubrachyura</taxon>
        <taxon>Portunoidea</taxon>
        <taxon>Portunidae</taxon>
        <taxon>Portuninae</taxon>
        <taxon>Portunus</taxon>
    </lineage>
</organism>
<keyword evidence="3" id="KW-1185">Reference proteome</keyword>
<comment type="caution">
    <text evidence="2">The sequence shown here is derived from an EMBL/GenBank/DDBJ whole genome shotgun (WGS) entry which is preliminary data.</text>
</comment>
<gene>
    <name evidence="2" type="ORF">E2C01_066450</name>
</gene>
<evidence type="ECO:0000313" key="2">
    <source>
        <dbReference type="EMBL" id="MPC72155.1"/>
    </source>
</evidence>
<sequence length="191" mass="19515">MDAEWLVGVWGVACRGEQGRVVIPVLLLGLQSTAYIPTTAPGGGGGGGGLTPHHHRLRGRSSHPGVGADSLLHAAQLSDRAPSSAGGVNGGASFPHTSPGGPHNTPAATPANTPSIFDPWHAGIAEGARHGYALTPDGIHIAVSAAHTRARPTGTFMLVVCREFGKHLRASQVRFATTLVATCPTSVPRVV</sequence>
<feature type="region of interest" description="Disordered" evidence="1">
    <location>
        <begin position="80"/>
        <end position="115"/>
    </location>
</feature>
<feature type="compositionally biased region" description="Basic residues" evidence="1">
    <location>
        <begin position="52"/>
        <end position="61"/>
    </location>
</feature>
<feature type="region of interest" description="Disordered" evidence="1">
    <location>
        <begin position="39"/>
        <end position="68"/>
    </location>
</feature>
<dbReference type="AlphaFoldDB" id="A0A5B7HR28"/>
<feature type="compositionally biased region" description="Gly residues" evidence="1">
    <location>
        <begin position="41"/>
        <end position="50"/>
    </location>
</feature>
<reference evidence="2 3" key="1">
    <citation type="submission" date="2019-05" db="EMBL/GenBank/DDBJ databases">
        <title>Another draft genome of Portunus trituberculatus and its Hox gene families provides insights of decapod evolution.</title>
        <authorList>
            <person name="Jeong J.-H."/>
            <person name="Song I."/>
            <person name="Kim S."/>
            <person name="Choi T."/>
            <person name="Kim D."/>
            <person name="Ryu S."/>
            <person name="Kim W."/>
        </authorList>
    </citation>
    <scope>NUCLEOTIDE SEQUENCE [LARGE SCALE GENOMIC DNA]</scope>
    <source>
        <tissue evidence="2">Muscle</tissue>
    </source>
</reference>
<dbReference type="Proteomes" id="UP000324222">
    <property type="component" value="Unassembled WGS sequence"/>
</dbReference>
<evidence type="ECO:0000256" key="1">
    <source>
        <dbReference type="SAM" id="MobiDB-lite"/>
    </source>
</evidence>